<feature type="transmembrane region" description="Helical" evidence="8">
    <location>
        <begin position="271"/>
        <end position="292"/>
    </location>
</feature>
<keyword evidence="4" id="KW-1003">Cell membrane</keyword>
<dbReference type="PROSITE" id="PS50850">
    <property type="entry name" value="MFS"/>
    <property type="match status" value="1"/>
</dbReference>
<feature type="transmembrane region" description="Helical" evidence="8">
    <location>
        <begin position="205"/>
        <end position="224"/>
    </location>
</feature>
<feature type="transmembrane region" description="Helical" evidence="8">
    <location>
        <begin position="298"/>
        <end position="323"/>
    </location>
</feature>
<evidence type="ECO:0000256" key="1">
    <source>
        <dbReference type="ARBA" id="ARBA00004651"/>
    </source>
</evidence>
<dbReference type="OrthoDB" id="9814303at2"/>
<name>A0A7I9V4M1_9ACTN</name>
<dbReference type="CDD" id="cd17320">
    <property type="entry name" value="MFS_MdfA_MDR_like"/>
    <property type="match status" value="1"/>
</dbReference>
<evidence type="ECO:0000256" key="3">
    <source>
        <dbReference type="ARBA" id="ARBA00022448"/>
    </source>
</evidence>
<keyword evidence="11" id="KW-1185">Reference proteome</keyword>
<feature type="transmembrane region" description="Helical" evidence="8">
    <location>
        <begin position="67"/>
        <end position="86"/>
    </location>
</feature>
<dbReference type="Pfam" id="PF07690">
    <property type="entry name" value="MFS_1"/>
    <property type="match status" value="1"/>
</dbReference>
<reference evidence="11" key="1">
    <citation type="submission" date="2019-06" db="EMBL/GenBank/DDBJ databases">
        <title>Gordonia isolated from sludge of a wastewater treatment plant.</title>
        <authorList>
            <person name="Tamura T."/>
            <person name="Aoyama K."/>
            <person name="Kang Y."/>
            <person name="Saito S."/>
            <person name="Akiyama N."/>
            <person name="Yazawa K."/>
            <person name="Gonoi T."/>
            <person name="Mikami Y."/>
        </authorList>
    </citation>
    <scope>NUCLEOTIDE SEQUENCE [LARGE SCALE GENOMIC DNA]</scope>
    <source>
        <strain evidence="11">NBRC 107696</strain>
    </source>
</reference>
<comment type="subcellular location">
    <subcellularLocation>
        <location evidence="1">Cell membrane</location>
        <topology evidence="1">Multi-pass membrane protein</topology>
    </subcellularLocation>
</comment>
<dbReference type="FunFam" id="1.20.1720.10:FF:000005">
    <property type="entry name" value="Bcr/CflA family efflux transporter"/>
    <property type="match status" value="1"/>
</dbReference>
<feature type="transmembrane region" description="Helical" evidence="8">
    <location>
        <begin position="335"/>
        <end position="354"/>
    </location>
</feature>
<accession>A0A7I9V4M1</accession>
<dbReference type="EMBL" id="BJOV01000002">
    <property type="protein sequence ID" value="GED99969.1"/>
    <property type="molecule type" value="Genomic_DNA"/>
</dbReference>
<organism evidence="10 11">
    <name type="scientific">Gordonia spumicola</name>
    <dbReference type="NCBI Taxonomy" id="589161"/>
    <lineage>
        <taxon>Bacteria</taxon>
        <taxon>Bacillati</taxon>
        <taxon>Actinomycetota</taxon>
        <taxon>Actinomycetes</taxon>
        <taxon>Mycobacteriales</taxon>
        <taxon>Gordoniaceae</taxon>
        <taxon>Gordonia</taxon>
    </lineage>
</organism>
<evidence type="ECO:0000256" key="7">
    <source>
        <dbReference type="ARBA" id="ARBA00023136"/>
    </source>
</evidence>
<dbReference type="GO" id="GO:0042910">
    <property type="term" value="F:xenobiotic transmembrane transporter activity"/>
    <property type="evidence" value="ECO:0007669"/>
    <property type="project" value="InterPro"/>
</dbReference>
<dbReference type="GO" id="GO:1990961">
    <property type="term" value="P:xenobiotic detoxification by transmembrane export across the plasma membrane"/>
    <property type="evidence" value="ECO:0007669"/>
    <property type="project" value="InterPro"/>
</dbReference>
<evidence type="ECO:0000256" key="4">
    <source>
        <dbReference type="ARBA" id="ARBA00022475"/>
    </source>
</evidence>
<sequence length="385" mass="39456">MLLTLALLSGIAPLAIDMYLPGLPRVGDDLGASASTVQLTLTTFMLGLALGQLLVGPLSDAAGRRRPMLIGTVLLTVAGLVCALAPSVVVLIAFRFVQGVTGGVGVVVARAVIADRATGDVAAKLFSLMMIISSAAPVVAPLIGGSLVGPIGWRGVFYVLTGLAALMLLAVWRFVPETLPVERRHPMHVRTVVGNVVAVARRRRYLGYVLTFAFGFGALFAYISASPFVLQDLMGFSPGVFSMLFATNAMGIVLASWLNSRLVGRVRPQRILTVGVGGLFVVGTAMIVVSVVASGVRIPMLVLMFALSASFGLIAGNATALAIGEVRDRAGSGSALLGTLQFTVGSIVPPLAGIGGPSSALPMAIVIGVCAVCSAASFVVASRSG</sequence>
<keyword evidence="3" id="KW-0813">Transport</keyword>
<dbReference type="InterPro" id="IPR005829">
    <property type="entry name" value="Sugar_transporter_CS"/>
</dbReference>
<evidence type="ECO:0000313" key="10">
    <source>
        <dbReference type="EMBL" id="GED99969.1"/>
    </source>
</evidence>
<dbReference type="InterPro" id="IPR020846">
    <property type="entry name" value="MFS_dom"/>
</dbReference>
<protein>
    <submittedName>
        <fullName evidence="10">Bcr/CflA family drug resistance efflux transporter</fullName>
    </submittedName>
</protein>
<dbReference type="InterPro" id="IPR004812">
    <property type="entry name" value="Efflux_drug-R_Bcr/CmlA"/>
</dbReference>
<dbReference type="GO" id="GO:0005886">
    <property type="term" value="C:plasma membrane"/>
    <property type="evidence" value="ECO:0007669"/>
    <property type="project" value="UniProtKB-SubCell"/>
</dbReference>
<keyword evidence="6 8" id="KW-1133">Transmembrane helix</keyword>
<evidence type="ECO:0000256" key="8">
    <source>
        <dbReference type="SAM" id="Phobius"/>
    </source>
</evidence>
<feature type="transmembrane region" description="Helical" evidence="8">
    <location>
        <begin position="236"/>
        <end position="259"/>
    </location>
</feature>
<dbReference type="InterPro" id="IPR036259">
    <property type="entry name" value="MFS_trans_sf"/>
</dbReference>
<dbReference type="NCBIfam" id="TIGR00710">
    <property type="entry name" value="efflux_Bcr_CflA"/>
    <property type="match status" value="1"/>
</dbReference>
<gene>
    <name evidence="10" type="ORF">nbrc107696_04160</name>
</gene>
<keyword evidence="5 8" id="KW-0812">Transmembrane</keyword>
<dbReference type="AlphaFoldDB" id="A0A7I9V4M1"/>
<comment type="caution">
    <text evidence="10">The sequence shown here is derived from an EMBL/GenBank/DDBJ whole genome shotgun (WGS) entry which is preliminary data.</text>
</comment>
<feature type="transmembrane region" description="Helical" evidence="8">
    <location>
        <begin position="155"/>
        <end position="175"/>
    </location>
</feature>
<feature type="transmembrane region" description="Helical" evidence="8">
    <location>
        <begin position="125"/>
        <end position="143"/>
    </location>
</feature>
<evidence type="ECO:0000256" key="6">
    <source>
        <dbReference type="ARBA" id="ARBA00022989"/>
    </source>
</evidence>
<feature type="domain" description="Major facilitator superfamily (MFS) profile" evidence="9">
    <location>
        <begin position="1"/>
        <end position="385"/>
    </location>
</feature>
<dbReference type="PANTHER" id="PTHR23502:SF132">
    <property type="entry name" value="POLYAMINE TRANSPORTER 2-RELATED"/>
    <property type="match status" value="1"/>
</dbReference>
<dbReference type="SUPFAM" id="SSF103473">
    <property type="entry name" value="MFS general substrate transporter"/>
    <property type="match status" value="1"/>
</dbReference>
<dbReference type="PROSITE" id="PS00216">
    <property type="entry name" value="SUGAR_TRANSPORT_1"/>
    <property type="match status" value="1"/>
</dbReference>
<proteinExistence type="inferred from homology"/>
<feature type="transmembrane region" description="Helical" evidence="8">
    <location>
        <begin position="33"/>
        <end position="55"/>
    </location>
</feature>
<keyword evidence="7 8" id="KW-0472">Membrane</keyword>
<feature type="transmembrane region" description="Helical" evidence="8">
    <location>
        <begin position="360"/>
        <end position="381"/>
    </location>
</feature>
<evidence type="ECO:0000256" key="5">
    <source>
        <dbReference type="ARBA" id="ARBA00022692"/>
    </source>
</evidence>
<dbReference type="Gene3D" id="1.20.1720.10">
    <property type="entry name" value="Multidrug resistance protein D"/>
    <property type="match status" value="1"/>
</dbReference>
<evidence type="ECO:0000256" key="2">
    <source>
        <dbReference type="ARBA" id="ARBA00006236"/>
    </source>
</evidence>
<evidence type="ECO:0000313" key="11">
    <source>
        <dbReference type="Proteomes" id="UP000444960"/>
    </source>
</evidence>
<feature type="transmembrane region" description="Helical" evidence="8">
    <location>
        <begin position="92"/>
        <end position="113"/>
    </location>
</feature>
<evidence type="ECO:0000259" key="9">
    <source>
        <dbReference type="PROSITE" id="PS50850"/>
    </source>
</evidence>
<dbReference type="InterPro" id="IPR011701">
    <property type="entry name" value="MFS"/>
</dbReference>
<dbReference type="PANTHER" id="PTHR23502">
    <property type="entry name" value="MAJOR FACILITATOR SUPERFAMILY"/>
    <property type="match status" value="1"/>
</dbReference>
<comment type="similarity">
    <text evidence="2">Belongs to the major facilitator superfamily. Bcr/CmlA family.</text>
</comment>
<dbReference type="Proteomes" id="UP000444960">
    <property type="component" value="Unassembled WGS sequence"/>
</dbReference>